<proteinExistence type="predicted"/>
<dbReference type="PANTHER" id="PTHR10963">
    <property type="entry name" value="GLYCOSYL HYDROLASE-RELATED"/>
    <property type="match status" value="1"/>
</dbReference>
<dbReference type="GO" id="GO:0009251">
    <property type="term" value="P:glucan catabolic process"/>
    <property type="evidence" value="ECO:0007669"/>
    <property type="project" value="TreeGrafter"/>
</dbReference>
<dbReference type="GeneID" id="64672762"/>
<keyword evidence="2" id="KW-0732">Signal</keyword>
<keyword evidence="5" id="KW-1185">Reference proteome</keyword>
<dbReference type="EMBL" id="JABBWK010000002">
    <property type="protein sequence ID" value="KAG1907923.1"/>
    <property type="molecule type" value="Genomic_DNA"/>
</dbReference>
<dbReference type="CDD" id="cd02181">
    <property type="entry name" value="GH16_fungal_Lam16A_glucanase"/>
    <property type="match status" value="1"/>
</dbReference>
<gene>
    <name evidence="4" type="ORF">F5891DRAFT_997826</name>
</gene>
<dbReference type="Pfam" id="PF26113">
    <property type="entry name" value="GH16_XgeA"/>
    <property type="match status" value="2"/>
</dbReference>
<dbReference type="AlphaFoldDB" id="A0AAD4EN06"/>
<protein>
    <submittedName>
        <fullName evidence="4">Glycoside hydrolase family 16 protein</fullName>
    </submittedName>
</protein>
<dbReference type="InterPro" id="IPR013320">
    <property type="entry name" value="ConA-like_dom_sf"/>
</dbReference>
<feature type="region of interest" description="Disordered" evidence="1">
    <location>
        <begin position="157"/>
        <end position="186"/>
    </location>
</feature>
<accession>A0AAD4EN06</accession>
<evidence type="ECO:0000313" key="4">
    <source>
        <dbReference type="EMBL" id="KAG1907923.1"/>
    </source>
</evidence>
<feature type="signal peptide" evidence="2">
    <location>
        <begin position="1"/>
        <end position="15"/>
    </location>
</feature>
<evidence type="ECO:0000256" key="2">
    <source>
        <dbReference type="SAM" id="SignalP"/>
    </source>
</evidence>
<reference evidence="4" key="1">
    <citation type="journal article" date="2020" name="New Phytol.">
        <title>Comparative genomics reveals dynamic genome evolution in host specialist ectomycorrhizal fungi.</title>
        <authorList>
            <person name="Lofgren L.A."/>
            <person name="Nguyen N.H."/>
            <person name="Vilgalys R."/>
            <person name="Ruytinx J."/>
            <person name="Liao H.L."/>
            <person name="Branco S."/>
            <person name="Kuo A."/>
            <person name="LaButti K."/>
            <person name="Lipzen A."/>
            <person name="Andreopoulos W."/>
            <person name="Pangilinan J."/>
            <person name="Riley R."/>
            <person name="Hundley H."/>
            <person name="Na H."/>
            <person name="Barry K."/>
            <person name="Grigoriev I.V."/>
            <person name="Stajich J.E."/>
            <person name="Kennedy P.G."/>
        </authorList>
    </citation>
    <scope>NUCLEOTIDE SEQUENCE</scope>
    <source>
        <strain evidence="4">FC203</strain>
    </source>
</reference>
<dbReference type="RefSeq" id="XP_041233498.1">
    <property type="nucleotide sequence ID" value="XM_041378464.1"/>
</dbReference>
<evidence type="ECO:0000256" key="1">
    <source>
        <dbReference type="SAM" id="MobiDB-lite"/>
    </source>
</evidence>
<comment type="caution">
    <text evidence="4">The sequence shown here is derived from an EMBL/GenBank/DDBJ whole genome shotgun (WGS) entry which is preliminary data.</text>
</comment>
<dbReference type="SUPFAM" id="SSF49899">
    <property type="entry name" value="Concanavalin A-like lectins/glucanases"/>
    <property type="match status" value="1"/>
</dbReference>
<keyword evidence="4" id="KW-0378">Hydrolase</keyword>
<dbReference type="GO" id="GO:0004553">
    <property type="term" value="F:hydrolase activity, hydrolyzing O-glycosyl compounds"/>
    <property type="evidence" value="ECO:0007669"/>
    <property type="project" value="InterPro"/>
</dbReference>
<sequence>MHVLTLVIYRVAIAADEVALTEVDEEGRTSNSQSTKSGGCVGDKIRSIRATMRRGQPGQGNGVLPEARRTTCAFLLFASRRTMRSFYKVCLATLPLTILVGARRYSPSRYSRTTAYSVKDYYQGGDFFDDWDFYTGSDPTGGNVIYQSKSDAQSKGLAYVNGDSDNDNDNDNDNGHTDSYSSSSSSSSSIVLAIDSTSTVAAGGDRDAVRISSQTSYTGGLFVLDASQMPVGCSVWPSFWTVGPNWPYGGEIDIVEGINNQAQNQMTVHSGTNYTCTIDTNDSDEYTGSVLASNCYSTESSDAGCSIKDSSSTSFADGFNNAGGGVFALLWDNSVGLSMWHFARSDIPADLTSQAPTPSSWGTPSGFWSAKTCDITDNFYEHQMVIDTTICGNWAGGAYSQSGCSGTCTDMVADASNYVDAKWIINYVAVYQ</sequence>
<dbReference type="PANTHER" id="PTHR10963:SF24">
    <property type="entry name" value="GLYCOSIDASE C21B10.07-RELATED"/>
    <property type="match status" value="1"/>
</dbReference>
<dbReference type="Proteomes" id="UP001195769">
    <property type="component" value="Unassembled WGS sequence"/>
</dbReference>
<dbReference type="PROSITE" id="PS51762">
    <property type="entry name" value="GH16_2"/>
    <property type="match status" value="1"/>
</dbReference>
<organism evidence="4 5">
    <name type="scientific">Suillus fuscotomentosus</name>
    <dbReference type="NCBI Taxonomy" id="1912939"/>
    <lineage>
        <taxon>Eukaryota</taxon>
        <taxon>Fungi</taxon>
        <taxon>Dikarya</taxon>
        <taxon>Basidiomycota</taxon>
        <taxon>Agaricomycotina</taxon>
        <taxon>Agaricomycetes</taxon>
        <taxon>Agaricomycetidae</taxon>
        <taxon>Boletales</taxon>
        <taxon>Suillineae</taxon>
        <taxon>Suillaceae</taxon>
        <taxon>Suillus</taxon>
    </lineage>
</organism>
<dbReference type="InterPro" id="IPR000757">
    <property type="entry name" value="Beta-glucanase-like"/>
</dbReference>
<evidence type="ECO:0000313" key="5">
    <source>
        <dbReference type="Proteomes" id="UP001195769"/>
    </source>
</evidence>
<dbReference type="Gene3D" id="2.60.120.200">
    <property type="match status" value="1"/>
</dbReference>
<name>A0AAD4EN06_9AGAM</name>
<dbReference type="InterPro" id="IPR050546">
    <property type="entry name" value="Glycosyl_Hydrlase_16"/>
</dbReference>
<feature type="chain" id="PRO_5041935551" evidence="2">
    <location>
        <begin position="16"/>
        <end position="432"/>
    </location>
</feature>
<feature type="domain" description="GH16" evidence="3">
    <location>
        <begin position="114"/>
        <end position="432"/>
    </location>
</feature>
<evidence type="ECO:0000259" key="3">
    <source>
        <dbReference type="PROSITE" id="PS51762"/>
    </source>
</evidence>